<organism evidence="2 3">
    <name type="scientific">Parabacteroides absconsus</name>
    <dbReference type="NCBI Taxonomy" id="2951805"/>
    <lineage>
        <taxon>Bacteria</taxon>
        <taxon>Pseudomonadati</taxon>
        <taxon>Bacteroidota</taxon>
        <taxon>Bacteroidia</taxon>
        <taxon>Bacteroidales</taxon>
        <taxon>Tannerellaceae</taxon>
        <taxon>Parabacteroides</taxon>
    </lineage>
</organism>
<name>A0ABZ2IHP1_9BACT</name>
<dbReference type="RefSeq" id="WP_251968209.1">
    <property type="nucleotide sequence ID" value="NZ_CP146284.1"/>
</dbReference>
<feature type="region of interest" description="Disordered" evidence="1">
    <location>
        <begin position="48"/>
        <end position="82"/>
    </location>
</feature>
<evidence type="ECO:0000256" key="1">
    <source>
        <dbReference type="SAM" id="MobiDB-lite"/>
    </source>
</evidence>
<proteinExistence type="predicted"/>
<sequence>MKKFVVLWWAGLLFCAGCSEESVVYESAEETSVNVRFTLDLRQDITPFRQTRNMPDEIPGEPAAAGDTSGETSGEEETTPTQPVSALSYIEYAVYDNDTEELIEHRRYEVGGQGGNLQVQDELTAGIYKVCFLAHGVAEATFTETGSLMTFPEIQDTFWGFQEIEVDATQTDQSFSVELTRAVAGIELVPTDVVPEQVDQFLIETSGRYHQISLLDGTTPAETAAFSLTVAFEADDKLPDTRVKHFFYSFVPEAAPEAASAFLNEMILTSQTGLGEVQRQRTITQVPLYRNRITRYTGTLYTPSIVDGLFDLQIDTNWGEYVDQVLEDE</sequence>
<accession>A0ABZ2IHP1</accession>
<gene>
    <name evidence="2" type="ORF">NEE14_009675</name>
</gene>
<evidence type="ECO:0000313" key="2">
    <source>
        <dbReference type="EMBL" id="WWV65297.1"/>
    </source>
</evidence>
<dbReference type="EMBL" id="CP146284">
    <property type="protein sequence ID" value="WWV65297.1"/>
    <property type="molecule type" value="Genomic_DNA"/>
</dbReference>
<keyword evidence="3" id="KW-1185">Reference proteome</keyword>
<reference evidence="2 3" key="1">
    <citation type="submission" date="2024-02" db="EMBL/GenBank/DDBJ databases">
        <title>Whole genome sequencing of Parabacteroides sp. AD58.</title>
        <authorList>
            <person name="Chaplin A.V."/>
            <person name="Pikina A.P."/>
            <person name="Sokolova S.R."/>
            <person name="Korostin D.O."/>
            <person name="Efimov B.A."/>
        </authorList>
    </citation>
    <scope>NUCLEOTIDE SEQUENCE [LARGE SCALE GENOMIC DNA]</scope>
    <source>
        <strain evidence="2 3">AD58</strain>
    </source>
</reference>
<protein>
    <submittedName>
        <fullName evidence="2">Uncharacterized protein</fullName>
    </submittedName>
</protein>
<dbReference type="Proteomes" id="UP001320603">
    <property type="component" value="Chromosome"/>
</dbReference>
<evidence type="ECO:0000313" key="3">
    <source>
        <dbReference type="Proteomes" id="UP001320603"/>
    </source>
</evidence>